<evidence type="ECO:0000313" key="1">
    <source>
        <dbReference type="EMBL" id="ATX75487.1"/>
    </source>
</evidence>
<keyword evidence="1" id="KW-0282">Flagellum</keyword>
<name>A0A2K8KKJ4_9GAMM</name>
<dbReference type="AlphaFoldDB" id="A0A2K8KKJ4"/>
<protein>
    <submittedName>
        <fullName evidence="1">Flagellar P-ring protein</fullName>
    </submittedName>
</protein>
<reference evidence="1 2" key="1">
    <citation type="journal article" date="2017" name="Environ. Microbiol.">
        <title>Genomic and physiological analyses of 'Reinekea forsetii' reveal a versatile opportunistic lifestyle during spring algae blooms.</title>
        <authorList>
            <person name="Avci B."/>
            <person name="Hahnke R.L."/>
            <person name="Chafee M."/>
            <person name="Fischer T."/>
            <person name="Gruber-Vodicka H."/>
            <person name="Tegetmeyer H.E."/>
            <person name="Harder J."/>
            <person name="Fuchs B.M."/>
            <person name="Amann R.I."/>
            <person name="Teeling H."/>
        </authorList>
    </citation>
    <scope>NUCLEOTIDE SEQUENCE [LARGE SCALE GENOMIC DNA]</scope>
    <source>
        <strain evidence="1 2">Hel1_31_D35</strain>
    </source>
</reference>
<keyword evidence="1" id="KW-0966">Cell projection</keyword>
<proteinExistence type="predicted"/>
<gene>
    <name evidence="1" type="ORF">REIFOR_00310</name>
</gene>
<keyword evidence="1" id="KW-0969">Cilium</keyword>
<dbReference type="OrthoDB" id="6199141at2"/>
<accession>A0A2K8KKJ4</accession>
<sequence length="113" mass="12570">MRTMLGWIDRRGLLLTSVLLAQLAWAEPLLSQVTVADGLNPVADEPRTDDYVRLTLINPSYQRMATLSQQIESWLGPGMVRIDSDSLIRVQAPRDPTARVQFIAALLALDLTP</sequence>
<dbReference type="Proteomes" id="UP000229757">
    <property type="component" value="Chromosome"/>
</dbReference>
<organism evidence="1 2">
    <name type="scientific">Reinekea forsetii</name>
    <dbReference type="NCBI Taxonomy" id="1336806"/>
    <lineage>
        <taxon>Bacteria</taxon>
        <taxon>Pseudomonadati</taxon>
        <taxon>Pseudomonadota</taxon>
        <taxon>Gammaproteobacteria</taxon>
        <taxon>Oceanospirillales</taxon>
        <taxon>Saccharospirillaceae</taxon>
        <taxon>Reinekea</taxon>
    </lineage>
</organism>
<dbReference type="RefSeq" id="WP_145980207.1">
    <property type="nucleotide sequence ID" value="NZ_CP011797.1"/>
</dbReference>
<evidence type="ECO:0000313" key="2">
    <source>
        <dbReference type="Proteomes" id="UP000229757"/>
    </source>
</evidence>
<dbReference type="KEGG" id="rfo:REIFOR_00310"/>
<keyword evidence="2" id="KW-1185">Reference proteome</keyword>
<dbReference type="EMBL" id="CP011797">
    <property type="protein sequence ID" value="ATX75487.1"/>
    <property type="molecule type" value="Genomic_DNA"/>
</dbReference>